<gene>
    <name evidence="8" type="primary">LOC105271712</name>
</gene>
<evidence type="ECO:0000313" key="8">
    <source>
        <dbReference type="RefSeq" id="XP_011311731.1"/>
    </source>
</evidence>
<dbReference type="SMART" id="SM00980">
    <property type="entry name" value="THAP"/>
    <property type="match status" value="1"/>
</dbReference>
<accession>A0A9R1U979</accession>
<dbReference type="OrthoDB" id="7685656at2759"/>
<feature type="domain" description="THAP-type" evidence="6">
    <location>
        <begin position="1"/>
        <end position="76"/>
    </location>
</feature>
<dbReference type="PANTHER" id="PTHR46600:SF11">
    <property type="entry name" value="THAP DOMAIN-CONTAINING PROTEIN 10"/>
    <property type="match status" value="1"/>
</dbReference>
<keyword evidence="7" id="KW-1185">Reference proteome</keyword>
<dbReference type="GeneID" id="105271712"/>
<evidence type="ECO:0000256" key="1">
    <source>
        <dbReference type="ARBA" id="ARBA00022723"/>
    </source>
</evidence>
<keyword evidence="2 5" id="KW-0863">Zinc-finger</keyword>
<dbReference type="InterPro" id="IPR026516">
    <property type="entry name" value="THAP1/10"/>
</dbReference>
<dbReference type="InterPro" id="IPR006612">
    <property type="entry name" value="THAP_Znf"/>
</dbReference>
<dbReference type="AlphaFoldDB" id="A0A9R1U979"/>
<dbReference type="PANTHER" id="PTHR46600">
    <property type="entry name" value="THAP DOMAIN-CONTAINING"/>
    <property type="match status" value="1"/>
</dbReference>
<evidence type="ECO:0000256" key="3">
    <source>
        <dbReference type="ARBA" id="ARBA00022833"/>
    </source>
</evidence>
<dbReference type="RefSeq" id="XP_011311731.1">
    <property type="nucleotide sequence ID" value="XM_011313429.1"/>
</dbReference>
<name>A0A9R1U979_9HYME</name>
<dbReference type="SUPFAM" id="SSF57716">
    <property type="entry name" value="Glucocorticoid receptor-like (DNA-binding domain)"/>
    <property type="match status" value="1"/>
</dbReference>
<dbReference type="InterPro" id="IPR038441">
    <property type="entry name" value="THAP_Znf_sf"/>
</dbReference>
<dbReference type="Pfam" id="PF05485">
    <property type="entry name" value="THAP"/>
    <property type="match status" value="1"/>
</dbReference>
<evidence type="ECO:0000256" key="2">
    <source>
        <dbReference type="ARBA" id="ARBA00022771"/>
    </source>
</evidence>
<dbReference type="Gene3D" id="6.20.210.20">
    <property type="entry name" value="THAP domain"/>
    <property type="match status" value="1"/>
</dbReference>
<keyword evidence="1" id="KW-0479">Metal-binding</keyword>
<keyword evidence="4 5" id="KW-0238">DNA-binding</keyword>
<dbReference type="Proteomes" id="UP000694866">
    <property type="component" value="Unplaced"/>
</dbReference>
<keyword evidence="3" id="KW-0862">Zinc</keyword>
<organism evidence="7 8">
    <name type="scientific">Fopius arisanus</name>
    <dbReference type="NCBI Taxonomy" id="64838"/>
    <lineage>
        <taxon>Eukaryota</taxon>
        <taxon>Metazoa</taxon>
        <taxon>Ecdysozoa</taxon>
        <taxon>Arthropoda</taxon>
        <taxon>Hexapoda</taxon>
        <taxon>Insecta</taxon>
        <taxon>Pterygota</taxon>
        <taxon>Neoptera</taxon>
        <taxon>Endopterygota</taxon>
        <taxon>Hymenoptera</taxon>
        <taxon>Apocrita</taxon>
        <taxon>Ichneumonoidea</taxon>
        <taxon>Braconidae</taxon>
        <taxon>Opiinae</taxon>
        <taxon>Fopius</taxon>
    </lineage>
</organism>
<reference evidence="8" key="1">
    <citation type="submission" date="2025-08" db="UniProtKB">
        <authorList>
            <consortium name="RefSeq"/>
        </authorList>
    </citation>
    <scope>IDENTIFICATION</scope>
    <source>
        <strain evidence="8">USDA-PBARC FA_bdor</strain>
        <tissue evidence="8">Whole organism</tissue>
    </source>
</reference>
<evidence type="ECO:0000313" key="7">
    <source>
        <dbReference type="Proteomes" id="UP000694866"/>
    </source>
</evidence>
<proteinExistence type="predicted"/>
<evidence type="ECO:0000256" key="5">
    <source>
        <dbReference type="PROSITE-ProRule" id="PRU00309"/>
    </source>
</evidence>
<dbReference type="GO" id="GO:0043565">
    <property type="term" value="F:sequence-specific DNA binding"/>
    <property type="evidence" value="ECO:0007669"/>
    <property type="project" value="InterPro"/>
</dbReference>
<dbReference type="PROSITE" id="PS50950">
    <property type="entry name" value="ZF_THAP"/>
    <property type="match status" value="1"/>
</dbReference>
<evidence type="ECO:0000259" key="6">
    <source>
        <dbReference type="PROSITE" id="PS50950"/>
    </source>
</evidence>
<dbReference type="KEGG" id="fas:105271712"/>
<protein>
    <submittedName>
        <fullName evidence="8">THAP domain-containing protein 2-like</fullName>
    </submittedName>
</protein>
<sequence length="127" mass="14735">MRCVYCGKTNKTHEKISFHRFPKDGKLVKIWVKNMGRLDFVPKPWHLLCVEHFAENCIDFRDLRARLRKGSVPTIFKDNKENLAFPSDTELHVRACKQMKLDGSLSGQEVAKKDLPTTTRLEIEGLH</sequence>
<evidence type="ECO:0000256" key="4">
    <source>
        <dbReference type="ARBA" id="ARBA00023125"/>
    </source>
</evidence>
<dbReference type="GO" id="GO:0008270">
    <property type="term" value="F:zinc ion binding"/>
    <property type="evidence" value="ECO:0007669"/>
    <property type="project" value="UniProtKB-KW"/>
</dbReference>
<dbReference type="SMART" id="SM00692">
    <property type="entry name" value="DM3"/>
    <property type="match status" value="1"/>
</dbReference>